<dbReference type="Proteomes" id="UP000180166">
    <property type="component" value="Chromosome"/>
</dbReference>
<reference evidence="3" key="1">
    <citation type="submission" date="2015-07" db="EMBL/GenBank/DDBJ databases">
        <title>Nocardia seriolae U-1 whole genome shotgun sequence.</title>
        <authorList>
            <person name="Imajoh M."/>
            <person name="Fukumoto Y."/>
            <person name="Sukeda M."/>
            <person name="Yamane J."/>
            <person name="Yamasaki K."/>
            <person name="Shimizu M."/>
            <person name="Ohnishi K."/>
            <person name="Oshima S."/>
        </authorList>
    </citation>
    <scope>NUCLEOTIDE SEQUENCE [LARGE SCALE GENOMIC DNA]</scope>
    <source>
        <strain evidence="3">U-1</strain>
    </source>
</reference>
<dbReference type="Proteomes" id="UP000037179">
    <property type="component" value="Unassembled WGS sequence"/>
</dbReference>
<keyword evidence="3" id="KW-1185">Reference proteome</keyword>
<dbReference type="Gene3D" id="1.10.10.10">
    <property type="entry name" value="Winged helix-like DNA-binding domain superfamily/Winged helix DNA-binding domain"/>
    <property type="match status" value="1"/>
</dbReference>
<evidence type="ECO:0000313" key="3">
    <source>
        <dbReference type="Proteomes" id="UP000037179"/>
    </source>
</evidence>
<dbReference type="AlphaFoldDB" id="A0A0B8N788"/>
<gene>
    <name evidence="1" type="ORF">NS506_05658</name>
    <name evidence="2" type="ORF">NSK11_contig00061-0026</name>
</gene>
<dbReference type="RefSeq" id="WP_033088388.1">
    <property type="nucleotide sequence ID" value="NZ_AP017900.1"/>
</dbReference>
<dbReference type="InterPro" id="IPR036388">
    <property type="entry name" value="WH-like_DNA-bd_sf"/>
</dbReference>
<dbReference type="GeneID" id="93375632"/>
<dbReference type="InterPro" id="IPR036390">
    <property type="entry name" value="WH_DNA-bd_sf"/>
</dbReference>
<evidence type="ECO:0000313" key="4">
    <source>
        <dbReference type="Proteomes" id="UP000180166"/>
    </source>
</evidence>
<dbReference type="KEGG" id="nsr:NS506_05658"/>
<dbReference type="EMBL" id="BBYQ01000061">
    <property type="protein sequence ID" value="GAP29674.1"/>
    <property type="molecule type" value="Genomic_DNA"/>
</dbReference>
<reference evidence="1 4" key="3">
    <citation type="submission" date="2016-10" db="EMBL/GenBank/DDBJ databases">
        <title>Genome sequence of Nocardia seriolae strain EM150506, isolated from Anguila japonica.</title>
        <authorList>
            <person name="Han H.-J."/>
        </authorList>
    </citation>
    <scope>NUCLEOTIDE SEQUENCE [LARGE SCALE GENOMIC DNA]</scope>
    <source>
        <strain evidence="1 4">EM150506</strain>
    </source>
</reference>
<dbReference type="OrthoDB" id="4558210at2"/>
<reference evidence="2 3" key="2">
    <citation type="journal article" date="2016" name="Genome Announc.">
        <title>Draft Genome Sequence of Erythromycin- and Oxytetracycline-Sensitive Nocardia seriolae Strain U-1 (NBRC 110359).</title>
        <authorList>
            <person name="Imajoh M."/>
            <person name="Sukeda M."/>
            <person name="Shimizu M."/>
            <person name="Yamane J."/>
            <person name="Ohnishi K."/>
            <person name="Oshima S."/>
        </authorList>
    </citation>
    <scope>NUCLEOTIDE SEQUENCE [LARGE SCALE GENOMIC DNA]</scope>
    <source>
        <strain evidence="2 3">U-1</strain>
    </source>
</reference>
<dbReference type="SUPFAM" id="SSF46785">
    <property type="entry name" value="Winged helix' DNA-binding domain"/>
    <property type="match status" value="1"/>
</dbReference>
<sequence length="78" mass="8308">MKTGVAAEFAVLGVLSGGGVLTVAQLARDAALTSWSARAAVARLEARGLIVEARRRGRWELTTRGRGVWAAKGRRFSL</sequence>
<accession>A0A0B8N788</accession>
<protein>
    <submittedName>
        <fullName evidence="2">Uncharacterized protein</fullName>
    </submittedName>
</protein>
<evidence type="ECO:0000313" key="1">
    <source>
        <dbReference type="EMBL" id="APA99704.1"/>
    </source>
</evidence>
<name>A0A0B8N788_9NOCA</name>
<dbReference type="EMBL" id="CP017839">
    <property type="protein sequence ID" value="APA99704.1"/>
    <property type="molecule type" value="Genomic_DNA"/>
</dbReference>
<organism evidence="2 3">
    <name type="scientific">Nocardia seriolae</name>
    <dbReference type="NCBI Taxonomy" id="37332"/>
    <lineage>
        <taxon>Bacteria</taxon>
        <taxon>Bacillati</taxon>
        <taxon>Actinomycetota</taxon>
        <taxon>Actinomycetes</taxon>
        <taxon>Mycobacteriales</taxon>
        <taxon>Nocardiaceae</taxon>
        <taxon>Nocardia</taxon>
    </lineage>
</organism>
<evidence type="ECO:0000313" key="2">
    <source>
        <dbReference type="EMBL" id="GAP29674.1"/>
    </source>
</evidence>
<proteinExistence type="predicted"/>